<gene>
    <name evidence="1" type="ORF">Pa4123_21610</name>
</gene>
<dbReference type="EMBL" id="BSDI01000007">
    <property type="protein sequence ID" value="GLH96887.1"/>
    <property type="molecule type" value="Genomic_DNA"/>
</dbReference>
<evidence type="ECO:0000313" key="1">
    <source>
        <dbReference type="EMBL" id="GLH96887.1"/>
    </source>
</evidence>
<dbReference type="InterPro" id="IPR006748">
    <property type="entry name" value="NH2Glyco/OHUrea_AB-resist_kin"/>
</dbReference>
<organism evidence="1 2">
    <name type="scientific">Phytohabitans aurantiacus</name>
    <dbReference type="NCBI Taxonomy" id="3016789"/>
    <lineage>
        <taxon>Bacteria</taxon>
        <taxon>Bacillati</taxon>
        <taxon>Actinomycetota</taxon>
        <taxon>Actinomycetes</taxon>
        <taxon>Micromonosporales</taxon>
        <taxon>Micromonosporaceae</taxon>
    </lineage>
</organism>
<dbReference type="Pfam" id="PF04655">
    <property type="entry name" value="APH_6_hur"/>
    <property type="match status" value="1"/>
</dbReference>
<keyword evidence="2" id="KW-1185">Reference proteome</keyword>
<dbReference type="InterPro" id="IPR011009">
    <property type="entry name" value="Kinase-like_dom_sf"/>
</dbReference>
<name>A0ABQ5QRK3_9ACTN</name>
<dbReference type="SUPFAM" id="SSF56112">
    <property type="entry name" value="Protein kinase-like (PK-like)"/>
    <property type="match status" value="1"/>
</dbReference>
<evidence type="ECO:0000313" key="2">
    <source>
        <dbReference type="Proteomes" id="UP001144280"/>
    </source>
</evidence>
<comment type="caution">
    <text evidence="1">The sequence shown here is derived from an EMBL/GenBank/DDBJ whole genome shotgun (WGS) entry which is preliminary data.</text>
</comment>
<dbReference type="Proteomes" id="UP001144280">
    <property type="component" value="Unassembled WGS sequence"/>
</dbReference>
<protein>
    <submittedName>
        <fullName evidence="1">Hydroxyurea phosphotransferase</fullName>
    </submittedName>
</protein>
<reference evidence="1" key="1">
    <citation type="submission" date="2022-12" db="EMBL/GenBank/DDBJ databases">
        <title>New Phytohabitans aurantiacus sp. RD004123 nov., an actinomycete isolated from soil.</title>
        <authorList>
            <person name="Triningsih D.W."/>
            <person name="Harunari E."/>
            <person name="Igarashi Y."/>
        </authorList>
    </citation>
    <scope>NUCLEOTIDE SEQUENCE</scope>
    <source>
        <strain evidence="1">RD004123</strain>
    </source>
</reference>
<proteinExistence type="predicted"/>
<accession>A0ABQ5QRK3</accession>
<sequence>MLGRMTSELRVPDELVATHSKYFGDAGRVWLDNLPGLAADLIERWELRRDGTPICGAVALIVPVVRADGTPAMLKIQPVDDETVGEPVALRAWNGAGAVRLLEYEAESGSLLLERLGDRTLADVPSDLDALRIISELLLRLNARPAPDDVRRMVDVGAAMLDRVPVALATDANQDRRRLIRDCAAALREVLPEPGDRLLHWDLHFDNVLAGEREPWLAIDPKPLAGDPGFELLAGLHNRWDDVVATGDVPRAVRRRFDLMTEVLGLDRERAVAWTLARVLQNKLWEVESEDATFHAGFDEAVAAALR</sequence>